<dbReference type="GO" id="GO:0016491">
    <property type="term" value="F:oxidoreductase activity"/>
    <property type="evidence" value="ECO:0007669"/>
    <property type="project" value="InterPro"/>
</dbReference>
<keyword evidence="1" id="KW-1133">Transmembrane helix</keyword>
<evidence type="ECO:0000259" key="2">
    <source>
        <dbReference type="Pfam" id="PF00171"/>
    </source>
</evidence>
<keyword evidence="1" id="KW-0812">Transmembrane</keyword>
<organism evidence="3 4">
    <name type="scientific">Senna tora</name>
    <dbReference type="NCBI Taxonomy" id="362788"/>
    <lineage>
        <taxon>Eukaryota</taxon>
        <taxon>Viridiplantae</taxon>
        <taxon>Streptophyta</taxon>
        <taxon>Embryophyta</taxon>
        <taxon>Tracheophyta</taxon>
        <taxon>Spermatophyta</taxon>
        <taxon>Magnoliopsida</taxon>
        <taxon>eudicotyledons</taxon>
        <taxon>Gunneridae</taxon>
        <taxon>Pentapetalae</taxon>
        <taxon>rosids</taxon>
        <taxon>fabids</taxon>
        <taxon>Fabales</taxon>
        <taxon>Fabaceae</taxon>
        <taxon>Caesalpinioideae</taxon>
        <taxon>Cassia clade</taxon>
        <taxon>Senna</taxon>
    </lineage>
</organism>
<evidence type="ECO:0000313" key="3">
    <source>
        <dbReference type="EMBL" id="KAF7833015.1"/>
    </source>
</evidence>
<sequence length="789" mass="89191">MSLWINYNTYGVLRSAGRHGGCDFTNGSYRSVPCSHKEKVDALTHSIDCGLSPLDGLHKNVESTMPTDAPLAIVAIDMEDSIMSKVLSQLESCEDAQDEAVCDSQIFDSYPTRPLMDEDKGLQIGVTTDLENQEEAYCSVFVDVYGAGDANEVHKSKANVSLHHHVFSSFPSAFCKEEANTISELTFDPGGNYYMAHLLSCILDMSSTYLRQCLMICTHKLRTDMISSLFNMDELTDQVAVFGLLLVSHAHNLFDEWHRSHRKLVKEFIRIVALILPWNYILLLSMWTVVTTLSVGCTTIIHPSQFPTTVFENIDLGRDDLGVGMRLHKRVMKCDLGTVAWMAMLTDHPQSGFYQEALSLFINMKIFHSRPNHFSLLVILKACASMGHFHFGTRIHALFVASGYVYSLPGCNSPIDKYGKCLSSSNARIVFDEMSSGQERTLTWCSLPFANINPSLFSMASELCHRMLVRIAIAWNIMIVEYAQWRKVEEFFQVFWNAIIDAFMEMVNTQEFFHASQQFLERKVVSMVAWYTRNGSKGIFENFIDLRTASWIFIMLLQHAFLGYDLETLVLLCKKLLIWNYDGSIIFIYDPGGVFSLLQEEVPSMVLLLISSMVPTLPKLLLSCSNCTEISCYNMDINKYAIMVFDSGIHNSSCIMMNHDVHFHDHAMKNSMILSVGDKRMSPSLVQRVANANIKKIEMLYADVWEERKVKEVIHQLCEIRMVVLAAPSSLYLAILHNLEVHKLINQMLKNVSLNFSSSINLEDKVPLKGGGNVMILDYKAGPSEMAQT</sequence>
<keyword evidence="1" id="KW-0472">Membrane</keyword>
<dbReference type="EMBL" id="JAAIUW010000005">
    <property type="protein sequence ID" value="KAF7833015.1"/>
    <property type="molecule type" value="Genomic_DNA"/>
</dbReference>
<dbReference type="InterPro" id="IPR016162">
    <property type="entry name" value="Ald_DH_N"/>
</dbReference>
<dbReference type="Proteomes" id="UP000634136">
    <property type="component" value="Unassembled WGS sequence"/>
</dbReference>
<dbReference type="PANTHER" id="PTHR47926">
    <property type="entry name" value="PENTATRICOPEPTIDE REPEAT-CONTAINING PROTEIN"/>
    <property type="match status" value="1"/>
</dbReference>
<protein>
    <submittedName>
        <fullName evidence="3">Pentatricopeptide repeat-containing protein</fullName>
    </submittedName>
</protein>
<dbReference type="InterPro" id="IPR011990">
    <property type="entry name" value="TPR-like_helical_dom_sf"/>
</dbReference>
<dbReference type="InterPro" id="IPR015590">
    <property type="entry name" value="Aldehyde_DH_dom"/>
</dbReference>
<dbReference type="Gene3D" id="3.40.605.10">
    <property type="entry name" value="Aldehyde Dehydrogenase, Chain A, domain 1"/>
    <property type="match status" value="1"/>
</dbReference>
<feature type="transmembrane region" description="Helical" evidence="1">
    <location>
        <begin position="268"/>
        <end position="290"/>
    </location>
</feature>
<dbReference type="GO" id="GO:0009451">
    <property type="term" value="P:RNA modification"/>
    <property type="evidence" value="ECO:0007669"/>
    <property type="project" value="InterPro"/>
</dbReference>
<reference evidence="3" key="1">
    <citation type="submission" date="2020-09" db="EMBL/GenBank/DDBJ databases">
        <title>Genome-Enabled Discovery of Anthraquinone Biosynthesis in Senna tora.</title>
        <authorList>
            <person name="Kang S.-H."/>
            <person name="Pandey R.P."/>
            <person name="Lee C.-M."/>
            <person name="Sim J.-S."/>
            <person name="Jeong J.-T."/>
            <person name="Choi B.-S."/>
            <person name="Jung M."/>
            <person name="Ginzburg D."/>
            <person name="Zhao K."/>
            <person name="Won S.Y."/>
            <person name="Oh T.-J."/>
            <person name="Yu Y."/>
            <person name="Kim N.-H."/>
            <person name="Lee O.R."/>
            <person name="Lee T.-H."/>
            <person name="Bashyal P."/>
            <person name="Kim T.-S."/>
            <person name="Lee W.-H."/>
            <person name="Kawkins C."/>
            <person name="Kim C.-K."/>
            <person name="Kim J.S."/>
            <person name="Ahn B.O."/>
            <person name="Rhee S.Y."/>
            <person name="Sohng J.K."/>
        </authorList>
    </citation>
    <scope>NUCLEOTIDE SEQUENCE</scope>
    <source>
        <tissue evidence="3">Leaf</tissue>
    </source>
</reference>
<proteinExistence type="predicted"/>
<dbReference type="GO" id="GO:0003723">
    <property type="term" value="F:RNA binding"/>
    <property type="evidence" value="ECO:0007669"/>
    <property type="project" value="InterPro"/>
</dbReference>
<keyword evidence="4" id="KW-1185">Reference proteome</keyword>
<dbReference type="InterPro" id="IPR046960">
    <property type="entry name" value="PPR_At4g14850-like_plant"/>
</dbReference>
<dbReference type="InterPro" id="IPR016161">
    <property type="entry name" value="Ald_DH/histidinol_DH"/>
</dbReference>
<accession>A0A834WUN1</accession>
<name>A0A834WUN1_9FABA</name>
<evidence type="ECO:0000256" key="1">
    <source>
        <dbReference type="SAM" id="Phobius"/>
    </source>
</evidence>
<feature type="domain" description="Aldehyde dehydrogenase" evidence="2">
    <location>
        <begin position="269"/>
        <end position="306"/>
    </location>
</feature>
<comment type="caution">
    <text evidence="3">The sequence shown here is derived from an EMBL/GenBank/DDBJ whole genome shotgun (WGS) entry which is preliminary data.</text>
</comment>
<dbReference type="Pfam" id="PF00171">
    <property type="entry name" value="Aldedh"/>
    <property type="match status" value="1"/>
</dbReference>
<dbReference type="AlphaFoldDB" id="A0A834WUN1"/>
<gene>
    <name evidence="3" type="ORF">G2W53_015348</name>
</gene>
<dbReference type="SUPFAM" id="SSF53720">
    <property type="entry name" value="ALDH-like"/>
    <property type="match status" value="1"/>
</dbReference>
<dbReference type="Gene3D" id="1.25.40.10">
    <property type="entry name" value="Tetratricopeptide repeat domain"/>
    <property type="match status" value="1"/>
</dbReference>
<evidence type="ECO:0000313" key="4">
    <source>
        <dbReference type="Proteomes" id="UP000634136"/>
    </source>
</evidence>